<dbReference type="PROSITE" id="PS50893">
    <property type="entry name" value="ABC_TRANSPORTER_2"/>
    <property type="match status" value="2"/>
</dbReference>
<dbReference type="GO" id="GO:0005524">
    <property type="term" value="F:ATP binding"/>
    <property type="evidence" value="ECO:0007669"/>
    <property type="project" value="UniProtKB-KW"/>
</dbReference>
<gene>
    <name evidence="6" type="ORF">BALAC2494_00191</name>
</gene>
<dbReference type="Pfam" id="PF00005">
    <property type="entry name" value="ABC_tran"/>
    <property type="match status" value="2"/>
</dbReference>
<sequence>MRLMEPIVTDVITVMNLGWQYAPSSAHGTPRGALHDVSCYVAEGTLAGIVGPTGSGKSTLAQALTGIIPHILDGTLTGFIRVAGMNVKSTSVSNISAKVGYVPQNPVDLFVTNEVENEIAFPLENRGVAPDEIRSRVDEVLDRLHIEGLRHRDPRMLSEGEMMRVAIGSAIAAEPEVLILDEVLAVLDEDGAQDLYAILDDLMKRNHTSVVMIDLDTRWLREHADSVLVMVGGEVIRRTTREVFLREASLLESVGVSRSRDDHTPLTIARLEPQDVTDPIIIFDHVYYLHPHSENSDAPQLRDVNLRIPRGSFVGVVGPNGSGKTTLLSMMNSQILPSRGHVIVDENDTAECRVRRMAREVAYLDQDPLHMMLTRNVRKEIEFAPRALGVPAQEVNKRVNALIRAFDLFDIEDADPIRLSTGQTRLVALASTLATQAPILVLDEPVSGLDYRLKTKFMTLVRDLNKQGITVIMASNDDDLVERYCTHALRMEEGRIVDFGPLHSAQLRSLDHDQEGRV</sequence>
<proteinExistence type="inferred from homology"/>
<dbReference type="InterPro" id="IPR003593">
    <property type="entry name" value="AAA+_ATPase"/>
</dbReference>
<dbReference type="GO" id="GO:0043190">
    <property type="term" value="C:ATP-binding cassette (ABC) transporter complex"/>
    <property type="evidence" value="ECO:0007669"/>
    <property type="project" value="TreeGrafter"/>
</dbReference>
<protein>
    <submittedName>
        <fullName evidence="6">ABC transporter, ATP-binding protein</fullName>
    </submittedName>
</protein>
<evidence type="ECO:0000259" key="5">
    <source>
        <dbReference type="PROSITE" id="PS50893"/>
    </source>
</evidence>
<keyword evidence="3" id="KW-0547">Nucleotide-binding</keyword>
<evidence type="ECO:0000256" key="1">
    <source>
        <dbReference type="ARBA" id="ARBA00005417"/>
    </source>
</evidence>
<dbReference type="PANTHER" id="PTHR43553:SF24">
    <property type="entry name" value="ENERGY-COUPLING FACTOR TRANSPORTER ATP-BINDING PROTEIN ECFA1"/>
    <property type="match status" value="1"/>
</dbReference>
<evidence type="ECO:0000313" key="7">
    <source>
        <dbReference type="Proteomes" id="UP000008394"/>
    </source>
</evidence>
<dbReference type="GO" id="GO:0016887">
    <property type="term" value="F:ATP hydrolysis activity"/>
    <property type="evidence" value="ECO:0007669"/>
    <property type="project" value="InterPro"/>
</dbReference>
<keyword evidence="4 6" id="KW-0067">ATP-binding</keyword>
<dbReference type="InterPro" id="IPR003439">
    <property type="entry name" value="ABC_transporter-like_ATP-bd"/>
</dbReference>
<evidence type="ECO:0000256" key="3">
    <source>
        <dbReference type="ARBA" id="ARBA00022741"/>
    </source>
</evidence>
<evidence type="ECO:0000256" key="4">
    <source>
        <dbReference type="ARBA" id="ARBA00022840"/>
    </source>
</evidence>
<dbReference type="CDD" id="cd03225">
    <property type="entry name" value="ABC_cobalt_CbiO_domain1"/>
    <property type="match status" value="2"/>
</dbReference>
<dbReference type="InterPro" id="IPR027417">
    <property type="entry name" value="P-loop_NTPase"/>
</dbReference>
<feature type="domain" description="ABC transporter" evidence="5">
    <location>
        <begin position="281"/>
        <end position="518"/>
    </location>
</feature>
<comment type="similarity">
    <text evidence="1">Belongs to the ABC transporter superfamily.</text>
</comment>
<organism evidence="6 7">
    <name type="scientific">Bifidobacterium animalis subsp. lactis CNCM I-2494</name>
    <dbReference type="NCBI Taxonomy" id="1042403"/>
    <lineage>
        <taxon>Bacteria</taxon>
        <taxon>Bacillati</taxon>
        <taxon>Actinomycetota</taxon>
        <taxon>Actinomycetes</taxon>
        <taxon>Bifidobacteriales</taxon>
        <taxon>Bifidobacteriaceae</taxon>
        <taxon>Bifidobacterium</taxon>
    </lineage>
</organism>
<evidence type="ECO:0000256" key="2">
    <source>
        <dbReference type="ARBA" id="ARBA00022448"/>
    </source>
</evidence>
<dbReference type="GO" id="GO:0042626">
    <property type="term" value="F:ATPase-coupled transmembrane transporter activity"/>
    <property type="evidence" value="ECO:0007669"/>
    <property type="project" value="TreeGrafter"/>
</dbReference>
<dbReference type="KEGG" id="bnm:BALAC2494_00191"/>
<dbReference type="Gene3D" id="3.40.50.300">
    <property type="entry name" value="P-loop containing nucleotide triphosphate hydrolases"/>
    <property type="match status" value="2"/>
</dbReference>
<dbReference type="AlphaFoldDB" id="A0A806FTP0"/>
<name>A0A806FTP0_BIFAN</name>
<dbReference type="SUPFAM" id="SSF52540">
    <property type="entry name" value="P-loop containing nucleoside triphosphate hydrolases"/>
    <property type="match status" value="2"/>
</dbReference>
<feature type="domain" description="ABC transporter" evidence="5">
    <location>
        <begin position="12"/>
        <end position="257"/>
    </location>
</feature>
<dbReference type="EMBL" id="CP002915">
    <property type="protein sequence ID" value="AEK30511.1"/>
    <property type="molecule type" value="Genomic_DNA"/>
</dbReference>
<evidence type="ECO:0000313" key="6">
    <source>
        <dbReference type="EMBL" id="AEK30511.1"/>
    </source>
</evidence>
<reference evidence="6 7" key="1">
    <citation type="journal article" date="2011" name="J. Bacteriol.">
        <title>Genome Sequence of the Probiotic Strain Bifidobacterium animalis subsp. lactis CNCM I-2494.</title>
        <authorList>
            <person name="Chervaux C."/>
            <person name="Grimaldi C."/>
            <person name="Bolotin A."/>
            <person name="Quinquis B."/>
            <person name="Legrain-Raspaud S."/>
            <person name="van Hylckama Vlieg J.E."/>
            <person name="Denariaz G."/>
            <person name="Smokvina T."/>
        </authorList>
    </citation>
    <scope>NUCLEOTIDE SEQUENCE [LARGE SCALE GENOMIC DNA]</scope>
    <source>
        <strain evidence="6 7">CNCM I-2494</strain>
    </source>
</reference>
<dbReference type="InterPro" id="IPR050095">
    <property type="entry name" value="ECF_ABC_transporter_ATP-bd"/>
</dbReference>
<dbReference type="PANTHER" id="PTHR43553">
    <property type="entry name" value="HEAVY METAL TRANSPORTER"/>
    <property type="match status" value="1"/>
</dbReference>
<dbReference type="InterPro" id="IPR015856">
    <property type="entry name" value="ABC_transpr_CbiO/EcfA_su"/>
</dbReference>
<dbReference type="Proteomes" id="UP000008394">
    <property type="component" value="Chromosome"/>
</dbReference>
<accession>A0A806FTP0</accession>
<dbReference type="SMART" id="SM00382">
    <property type="entry name" value="AAA"/>
    <property type="match status" value="2"/>
</dbReference>
<keyword evidence="2" id="KW-0813">Transport</keyword>